<dbReference type="GO" id="GO:0006637">
    <property type="term" value="P:acyl-CoA metabolic process"/>
    <property type="evidence" value="ECO:0007669"/>
    <property type="project" value="TreeGrafter"/>
</dbReference>
<dbReference type="PANTHER" id="PTHR11049">
    <property type="entry name" value="ACYL COENZYME A THIOESTER HYDROLASE"/>
    <property type="match status" value="1"/>
</dbReference>
<dbReference type="AlphaFoldDB" id="A0A433S9U1"/>
<dbReference type="GO" id="GO:0052816">
    <property type="term" value="F:long-chain fatty acyl-CoA hydrolase activity"/>
    <property type="evidence" value="ECO:0007669"/>
    <property type="project" value="TreeGrafter"/>
</dbReference>
<evidence type="ECO:0000313" key="5">
    <source>
        <dbReference type="EMBL" id="RUS65491.1"/>
    </source>
</evidence>
<reference evidence="5 6" key="1">
    <citation type="submission" date="2018-01" db="EMBL/GenBank/DDBJ databases">
        <title>Saezia sanguinis gen. nov., sp. nov., in the order Burkholderiales isolated from human blood.</title>
        <authorList>
            <person name="Medina-Pascual M.J."/>
            <person name="Valdezate S."/>
            <person name="Monzon S."/>
            <person name="Cuesta I."/>
            <person name="Carrasco G."/>
            <person name="Villalon P."/>
            <person name="Saez-Nieto J.A."/>
        </authorList>
    </citation>
    <scope>NUCLEOTIDE SEQUENCE [LARGE SCALE GENOMIC DNA]</scope>
    <source>
        <strain evidence="5 6">CNM695-12</strain>
    </source>
</reference>
<evidence type="ECO:0000313" key="6">
    <source>
        <dbReference type="Proteomes" id="UP000286947"/>
    </source>
</evidence>
<accession>A0A433S9U1</accession>
<dbReference type="PROSITE" id="PS51770">
    <property type="entry name" value="HOTDOG_ACOT"/>
    <property type="match status" value="1"/>
</dbReference>
<gene>
    <name evidence="5" type="ORF">CUZ56_02948</name>
</gene>
<evidence type="ECO:0000256" key="2">
    <source>
        <dbReference type="ARBA" id="ARBA00022801"/>
    </source>
</evidence>
<comment type="similarity">
    <text evidence="1">Belongs to the acyl coenzyme A hydrolase family.</text>
</comment>
<dbReference type="CDD" id="cd03442">
    <property type="entry name" value="BFIT_BACH"/>
    <property type="match status" value="1"/>
</dbReference>
<dbReference type="Proteomes" id="UP000286947">
    <property type="component" value="Unassembled WGS sequence"/>
</dbReference>
<organism evidence="5 6">
    <name type="scientific">Saezia sanguinis</name>
    <dbReference type="NCBI Taxonomy" id="1965230"/>
    <lineage>
        <taxon>Bacteria</taxon>
        <taxon>Pseudomonadati</taxon>
        <taxon>Pseudomonadota</taxon>
        <taxon>Betaproteobacteria</taxon>
        <taxon>Burkholderiales</taxon>
        <taxon>Saeziaceae</taxon>
        <taxon>Saezia</taxon>
    </lineage>
</organism>
<evidence type="ECO:0000256" key="1">
    <source>
        <dbReference type="ARBA" id="ARBA00010458"/>
    </source>
</evidence>
<dbReference type="InterPro" id="IPR040170">
    <property type="entry name" value="Cytosol_ACT"/>
</dbReference>
<sequence length="172" mass="18851">MPACAAPFYTRLAYKNFSADSETINKVNLFMNTDTQFPAPLKAIPGYKELVLRVVPMPADCNSNGDIFGGWLMAQMDLAGAALACRAANDRKMVTVAVNSLVFKHPVGVGDLLSFYAEIIKIGNTSITIEVTAYAWNDENFMDTPVKVTEATITYVAMDKNGQPRPVLQHRV</sequence>
<dbReference type="InterPro" id="IPR029069">
    <property type="entry name" value="HotDog_dom_sf"/>
</dbReference>
<dbReference type="EC" id="3.1.2.-" evidence="5"/>
<keyword evidence="2 3" id="KW-0378">Hydrolase</keyword>
<name>A0A433S9U1_9BURK</name>
<dbReference type="GO" id="GO:0009062">
    <property type="term" value="P:fatty acid catabolic process"/>
    <property type="evidence" value="ECO:0007669"/>
    <property type="project" value="TreeGrafter"/>
</dbReference>
<dbReference type="SUPFAM" id="SSF54637">
    <property type="entry name" value="Thioesterase/thiol ester dehydrase-isomerase"/>
    <property type="match status" value="1"/>
</dbReference>
<dbReference type="InterPro" id="IPR033120">
    <property type="entry name" value="HOTDOG_ACOT"/>
</dbReference>
<comment type="caution">
    <text evidence="5">The sequence shown here is derived from an EMBL/GenBank/DDBJ whole genome shotgun (WGS) entry which is preliminary data.</text>
</comment>
<evidence type="ECO:0000259" key="4">
    <source>
        <dbReference type="PROSITE" id="PS51770"/>
    </source>
</evidence>
<dbReference type="EMBL" id="PQSP01000012">
    <property type="protein sequence ID" value="RUS65491.1"/>
    <property type="molecule type" value="Genomic_DNA"/>
</dbReference>
<dbReference type="Pfam" id="PF03061">
    <property type="entry name" value="4HBT"/>
    <property type="match status" value="1"/>
</dbReference>
<dbReference type="Gene3D" id="3.10.129.10">
    <property type="entry name" value="Hotdog Thioesterase"/>
    <property type="match status" value="1"/>
</dbReference>
<evidence type="ECO:0000256" key="3">
    <source>
        <dbReference type="PROSITE-ProRule" id="PRU01106"/>
    </source>
</evidence>
<dbReference type="GO" id="GO:0005829">
    <property type="term" value="C:cytosol"/>
    <property type="evidence" value="ECO:0007669"/>
    <property type="project" value="TreeGrafter"/>
</dbReference>
<proteinExistence type="inferred from homology"/>
<protein>
    <submittedName>
        <fullName evidence="5">Putative acyl-CoA thioester hydrolase</fullName>
        <ecNumber evidence="5">3.1.2.-</ecNumber>
    </submittedName>
</protein>
<feature type="domain" description="HotDog ACOT-type" evidence="4">
    <location>
        <begin position="46"/>
        <end position="161"/>
    </location>
</feature>
<dbReference type="PANTHER" id="PTHR11049:SF5">
    <property type="entry name" value="ACYL-COA THIOESTER HYDROLASE YCIA"/>
    <property type="match status" value="1"/>
</dbReference>
<dbReference type="InterPro" id="IPR006683">
    <property type="entry name" value="Thioestr_dom"/>
</dbReference>
<keyword evidence="6" id="KW-1185">Reference proteome</keyword>